<evidence type="ECO:0000256" key="2">
    <source>
        <dbReference type="ARBA" id="ARBA00005641"/>
    </source>
</evidence>
<evidence type="ECO:0000256" key="5">
    <source>
        <dbReference type="ARBA" id="ARBA00022801"/>
    </source>
</evidence>
<dbReference type="InterPro" id="IPR001547">
    <property type="entry name" value="Glyco_hydro_5"/>
</dbReference>
<keyword evidence="7" id="KW-0119">Carbohydrate metabolism</keyword>
<comment type="similarity">
    <text evidence="2 13">Belongs to the glycosyl hydrolase 5 (cellulase A) family.</text>
</comment>
<evidence type="ECO:0000256" key="7">
    <source>
        <dbReference type="ARBA" id="ARBA00023277"/>
    </source>
</evidence>
<organism evidence="16 17">
    <name type="scientific">Vibrio hangzhouensis</name>
    <dbReference type="NCBI Taxonomy" id="462991"/>
    <lineage>
        <taxon>Bacteria</taxon>
        <taxon>Pseudomonadati</taxon>
        <taxon>Pseudomonadota</taxon>
        <taxon>Gammaproteobacteria</taxon>
        <taxon>Vibrionales</taxon>
        <taxon>Vibrionaceae</taxon>
        <taxon>Vibrio</taxon>
    </lineage>
</organism>
<feature type="region of interest" description="Disordered" evidence="14">
    <location>
        <begin position="348"/>
        <end position="368"/>
    </location>
</feature>
<dbReference type="Gene3D" id="3.20.20.80">
    <property type="entry name" value="Glycosidases"/>
    <property type="match status" value="1"/>
</dbReference>
<dbReference type="EC" id="3.2.1.4" evidence="3"/>
<dbReference type="RefSeq" id="WP_103880694.1">
    <property type="nucleotide sequence ID" value="NZ_FNVG01000011.1"/>
</dbReference>
<dbReference type="SUPFAM" id="SSF51445">
    <property type="entry name" value="(Trans)glycosidases"/>
    <property type="match status" value="1"/>
</dbReference>
<evidence type="ECO:0000256" key="12">
    <source>
        <dbReference type="ARBA" id="ARBA00079594"/>
    </source>
</evidence>
<dbReference type="AlphaFoldDB" id="A0A1H5ZBB9"/>
<keyword evidence="5 13" id="KW-0378">Hydrolase</keyword>
<evidence type="ECO:0000256" key="6">
    <source>
        <dbReference type="ARBA" id="ARBA00023001"/>
    </source>
</evidence>
<evidence type="ECO:0000256" key="3">
    <source>
        <dbReference type="ARBA" id="ARBA00012601"/>
    </source>
</evidence>
<feature type="compositionally biased region" description="Polar residues" evidence="14">
    <location>
        <begin position="351"/>
        <end position="368"/>
    </location>
</feature>
<evidence type="ECO:0000313" key="16">
    <source>
        <dbReference type="EMBL" id="SEG33688.1"/>
    </source>
</evidence>
<dbReference type="SMR" id="A0A1H5ZBB9"/>
<comment type="catalytic activity">
    <reaction evidence="1">
        <text>Endohydrolysis of (1-&gt;4)-beta-D-glucosidic linkages in cellulose, lichenin and cereal beta-D-glucans.</text>
        <dbReference type="EC" id="3.2.1.4"/>
    </reaction>
</comment>
<dbReference type="InterPro" id="IPR018087">
    <property type="entry name" value="Glyco_hydro_5_CS"/>
</dbReference>
<evidence type="ECO:0000256" key="13">
    <source>
        <dbReference type="RuleBase" id="RU361153"/>
    </source>
</evidence>
<dbReference type="FunFam" id="3.20.20.80:FF:000124">
    <property type="entry name" value="Exported cellulase"/>
    <property type="match status" value="1"/>
</dbReference>
<dbReference type="GO" id="GO:0008810">
    <property type="term" value="F:cellulase activity"/>
    <property type="evidence" value="ECO:0007669"/>
    <property type="project" value="UniProtKB-EC"/>
</dbReference>
<evidence type="ECO:0000256" key="11">
    <source>
        <dbReference type="ARBA" id="ARBA00077338"/>
    </source>
</evidence>
<evidence type="ECO:0000313" key="17">
    <source>
        <dbReference type="Proteomes" id="UP000236721"/>
    </source>
</evidence>
<dbReference type="InterPro" id="IPR017853">
    <property type="entry name" value="GH"/>
</dbReference>
<evidence type="ECO:0000256" key="9">
    <source>
        <dbReference type="ARBA" id="ARBA00023326"/>
    </source>
</evidence>
<dbReference type="PANTHER" id="PTHR34142">
    <property type="entry name" value="ENDO-BETA-1,4-GLUCANASE A"/>
    <property type="match status" value="1"/>
</dbReference>
<evidence type="ECO:0000256" key="10">
    <source>
        <dbReference type="ARBA" id="ARBA00068340"/>
    </source>
</evidence>
<sequence>MIRSLRLWILAAITLVILLINTSGCSDLVGTNEQSKHIFTPPYFGVNLSGGEFNTKALPGKFNEDYTFPSTAEVDYFVSKGMTIFRLPFRWERLQQEIYDDLDPLQLERIDQLVDHIANQDALVIINPHNFSRYYGNVIGTPEVPVEAFKDFWTKLANHYKSNSRVIFGLMNEPFGMSSELWRDNANAAIAAIRAADADNLILVPGNGYSGAASWHSDWYGTPNATTILTIVDPIDNYAIEVHQYLDSDSSGTSQDCVSANIGVERLIKFTGWLKEHNKKGFLGEFGAANNDICHQAMSNLLAYINDNLDVWIGWTWWSAGPWWGSYPYSIQPSEGKDKPQMKWLEKAMSKANSQDVETGNNGVPNDL</sequence>
<reference evidence="17" key="1">
    <citation type="submission" date="2016-10" db="EMBL/GenBank/DDBJ databases">
        <authorList>
            <person name="Varghese N."/>
            <person name="Submissions S."/>
        </authorList>
    </citation>
    <scope>NUCLEOTIDE SEQUENCE [LARGE SCALE GENOMIC DNA]</scope>
    <source>
        <strain evidence="17">CGMCC 1.7062</strain>
    </source>
</reference>
<dbReference type="OrthoDB" id="6769681at2"/>
<feature type="domain" description="Glycoside hydrolase family 5" evidence="15">
    <location>
        <begin position="47"/>
        <end position="320"/>
    </location>
</feature>
<evidence type="ECO:0000256" key="14">
    <source>
        <dbReference type="SAM" id="MobiDB-lite"/>
    </source>
</evidence>
<dbReference type="PROSITE" id="PS00659">
    <property type="entry name" value="GLYCOSYL_HYDROL_F5"/>
    <property type="match status" value="1"/>
</dbReference>
<protein>
    <recommendedName>
        <fullName evidence="10">Endoglucanase</fullName>
        <ecNumber evidence="3">3.2.1.4</ecNumber>
    </recommendedName>
    <alternativeName>
        <fullName evidence="11">Cellulase</fullName>
    </alternativeName>
    <alternativeName>
        <fullName evidence="12">Endo-1,4-beta-glucanase</fullName>
    </alternativeName>
</protein>
<keyword evidence="6" id="KW-0136">Cellulose degradation</keyword>
<evidence type="ECO:0000256" key="4">
    <source>
        <dbReference type="ARBA" id="ARBA00022729"/>
    </source>
</evidence>
<dbReference type="Proteomes" id="UP000236721">
    <property type="component" value="Unassembled WGS sequence"/>
</dbReference>
<gene>
    <name evidence="16" type="ORF">SAMN04488244_11186</name>
</gene>
<evidence type="ECO:0000256" key="8">
    <source>
        <dbReference type="ARBA" id="ARBA00023295"/>
    </source>
</evidence>
<dbReference type="PANTHER" id="PTHR34142:SF1">
    <property type="entry name" value="GLYCOSIDE HYDROLASE FAMILY 5 DOMAIN-CONTAINING PROTEIN"/>
    <property type="match status" value="1"/>
</dbReference>
<evidence type="ECO:0000259" key="15">
    <source>
        <dbReference type="Pfam" id="PF00150"/>
    </source>
</evidence>
<keyword evidence="17" id="KW-1185">Reference proteome</keyword>
<dbReference type="Pfam" id="PF00150">
    <property type="entry name" value="Cellulase"/>
    <property type="match status" value="1"/>
</dbReference>
<dbReference type="GO" id="GO:0030245">
    <property type="term" value="P:cellulose catabolic process"/>
    <property type="evidence" value="ECO:0007669"/>
    <property type="project" value="UniProtKB-KW"/>
</dbReference>
<keyword evidence="4" id="KW-0732">Signal</keyword>
<keyword evidence="8 13" id="KW-0326">Glycosidase</keyword>
<accession>A0A1H5ZBB9</accession>
<proteinExistence type="inferred from homology"/>
<evidence type="ECO:0000256" key="1">
    <source>
        <dbReference type="ARBA" id="ARBA00000966"/>
    </source>
</evidence>
<keyword evidence="9" id="KW-0624">Polysaccharide degradation</keyword>
<dbReference type="EMBL" id="FNVG01000011">
    <property type="protein sequence ID" value="SEG33688.1"/>
    <property type="molecule type" value="Genomic_DNA"/>
</dbReference>
<name>A0A1H5ZBB9_9VIBR</name>